<comment type="caution">
    <text evidence="1">The sequence shown here is derived from an EMBL/GenBank/DDBJ whole genome shotgun (WGS) entry which is preliminary data.</text>
</comment>
<dbReference type="EMBL" id="QGNW01001119">
    <property type="protein sequence ID" value="RVW55281.1"/>
    <property type="molecule type" value="Genomic_DNA"/>
</dbReference>
<proteinExistence type="predicted"/>
<name>A0A438F5N6_VITVI</name>
<accession>A0A438F5N6</accession>
<evidence type="ECO:0000313" key="1">
    <source>
        <dbReference type="EMBL" id="RVW55281.1"/>
    </source>
</evidence>
<evidence type="ECO:0008006" key="3">
    <source>
        <dbReference type="Google" id="ProtNLM"/>
    </source>
</evidence>
<protein>
    <recommendedName>
        <fullName evidence="3">Reverse transcriptase zinc-binding domain-containing protein</fullName>
    </recommendedName>
</protein>
<reference evidence="1 2" key="1">
    <citation type="journal article" date="2018" name="PLoS Genet.">
        <title>Population sequencing reveals clonal diversity and ancestral inbreeding in the grapevine cultivar Chardonnay.</title>
        <authorList>
            <person name="Roach M.J."/>
            <person name="Johnson D.L."/>
            <person name="Bohlmann J."/>
            <person name="van Vuuren H.J."/>
            <person name="Jones S.J."/>
            <person name="Pretorius I.S."/>
            <person name="Schmidt S.A."/>
            <person name="Borneman A.R."/>
        </authorList>
    </citation>
    <scope>NUCLEOTIDE SEQUENCE [LARGE SCALE GENOMIC DNA]</scope>
    <source>
        <strain evidence="2">cv. Chardonnay</strain>
        <tissue evidence="1">Leaf</tissue>
    </source>
</reference>
<organism evidence="1 2">
    <name type="scientific">Vitis vinifera</name>
    <name type="common">Grape</name>
    <dbReference type="NCBI Taxonomy" id="29760"/>
    <lineage>
        <taxon>Eukaryota</taxon>
        <taxon>Viridiplantae</taxon>
        <taxon>Streptophyta</taxon>
        <taxon>Embryophyta</taxon>
        <taxon>Tracheophyta</taxon>
        <taxon>Spermatophyta</taxon>
        <taxon>Magnoliopsida</taxon>
        <taxon>eudicotyledons</taxon>
        <taxon>Gunneridae</taxon>
        <taxon>Pentapetalae</taxon>
        <taxon>rosids</taxon>
        <taxon>Vitales</taxon>
        <taxon>Vitaceae</taxon>
        <taxon>Viteae</taxon>
        <taxon>Vitis</taxon>
    </lineage>
</organism>
<sequence length="174" mass="19475">MAKRDVVGELMKLVVFWSGGLEGDPEGGNVVPKFPQLYAMAVFRNATVNEVWDSSLVVRVLWEIVLTLFGAQWVFPKTVKEVLPKVSFFAWRLLGEELIDHMLNHCVLASFVCSIWSVLGAALSVRELLSSCMGPSWVGKGRRFRRLLFCVCFGRSGKKGTTECLITKSCLTRD</sequence>
<evidence type="ECO:0000313" key="2">
    <source>
        <dbReference type="Proteomes" id="UP000288805"/>
    </source>
</evidence>
<dbReference type="Proteomes" id="UP000288805">
    <property type="component" value="Unassembled WGS sequence"/>
</dbReference>
<gene>
    <name evidence="1" type="ORF">CK203_067015</name>
</gene>
<dbReference type="AlphaFoldDB" id="A0A438F5N6"/>